<dbReference type="InterPro" id="IPR055375">
    <property type="entry name" value="Ribophorin_II_2nd"/>
</dbReference>
<dbReference type="Pfam" id="PF05817">
    <property type="entry name" value="Ribophorin_II"/>
    <property type="match status" value="1"/>
</dbReference>
<evidence type="ECO:0000256" key="8">
    <source>
        <dbReference type="ARBA" id="ARBA00022824"/>
    </source>
</evidence>
<evidence type="ECO:0000256" key="5">
    <source>
        <dbReference type="ARBA" id="ARBA00017612"/>
    </source>
</evidence>
<keyword evidence="7 12" id="KW-0732">Signal</keyword>
<feature type="domain" description="Ribophorin II C-terminal" evidence="16">
    <location>
        <begin position="507"/>
        <end position="602"/>
    </location>
</feature>
<evidence type="ECO:0000259" key="14">
    <source>
        <dbReference type="Pfam" id="PF23860"/>
    </source>
</evidence>
<protein>
    <recommendedName>
        <fullName evidence="5 12">Dolichyl-diphosphooligosaccharide--protein glycosyltransferase subunit 2</fullName>
    </recommendedName>
    <alternativeName>
        <fullName evidence="12">Ribophorin-2</fullName>
    </alternativeName>
</protein>
<keyword evidence="6 12" id="KW-0812">Transmembrane</keyword>
<evidence type="ECO:0000256" key="10">
    <source>
        <dbReference type="ARBA" id="ARBA00023136"/>
    </source>
</evidence>
<evidence type="ECO:0000259" key="16">
    <source>
        <dbReference type="Pfam" id="PF25147"/>
    </source>
</evidence>
<dbReference type="InterPro" id="IPR055374">
    <property type="entry name" value="Ribophorin_II_3rd"/>
</dbReference>
<organism evidence="17 18">
    <name type="scientific">Hypothenemus hampei</name>
    <name type="common">Coffee berry borer</name>
    <dbReference type="NCBI Taxonomy" id="57062"/>
    <lineage>
        <taxon>Eukaryota</taxon>
        <taxon>Metazoa</taxon>
        <taxon>Ecdysozoa</taxon>
        <taxon>Arthropoda</taxon>
        <taxon>Hexapoda</taxon>
        <taxon>Insecta</taxon>
        <taxon>Pterygota</taxon>
        <taxon>Neoptera</taxon>
        <taxon>Endopterygota</taxon>
        <taxon>Coleoptera</taxon>
        <taxon>Polyphaga</taxon>
        <taxon>Cucujiformia</taxon>
        <taxon>Curculionidae</taxon>
        <taxon>Scolytinae</taxon>
        <taxon>Hypothenemus</taxon>
    </lineage>
</organism>
<evidence type="ECO:0000313" key="17">
    <source>
        <dbReference type="EMBL" id="KAL1494877.1"/>
    </source>
</evidence>
<dbReference type="Proteomes" id="UP001566132">
    <property type="component" value="Unassembled WGS sequence"/>
</dbReference>
<comment type="subcellular location">
    <subcellularLocation>
        <location evidence="2 12">Endoplasmic reticulum membrane</location>
        <topology evidence="2 12">Multi-pass membrane protein</topology>
    </subcellularLocation>
</comment>
<gene>
    <name evidence="17" type="ORF">ABEB36_010394</name>
</gene>
<name>A0ABD1EJL0_HYPHA</name>
<evidence type="ECO:0000256" key="12">
    <source>
        <dbReference type="RuleBase" id="RU366029"/>
    </source>
</evidence>
<sequence>MTAKYLIACLLFNVVTLSFGSIRGYICPYTQKKFLEIATSALKEQNISNIYLGANSYTFLNKPVPQELTKSSCDQLKKLFKPDLEIEIVFQSVAAQKLLGCNGAVPTQNLAKQAQDILQSDKSTVAELRYAAELLILLGQQVPNVAKIGQLTQVQLKSDDSLLSLGHALHLAVLLGNSGKFVTERIEDIVVQADEVDGKILQWEGGLSTTSLIITGLLKFPDANPLTAVQADKLGNYLLSRTVVQTPKGISNLLSATTALAASKVSPVAILVSGSKSVSIDNPNLKIQVSDIFGRALKPVPSPVVAQSATRIADDVVVLARQALTAGSKATEFLLPLKLEPGYYKILLNVGSHSTTLNARVLGPVEVKSFEIGLSDADGSSAPHLEKLSYPNLLSKRLQGDSGQNLLVKFTLSRQVHQAFVRLSAGKKEIIFVAGQESNNQYKVEADLGQELPISDVFVIELIIGDSIITNPFLWVVGEIEVKITSASSLATPKINRGPKPEIIHMFRQPDKRPATFVSLFFTVLTVSPLLVLLILWGKIGVNLSNFTARAVPFHLGFGAILGLFTLFWLKLDMFTTCAWLIPIGGFTFFTGHRLLRHMAGNKKAEKCFFVLVRIKM</sequence>
<dbReference type="InterPro" id="IPR008814">
    <property type="entry name" value="Swp1"/>
</dbReference>
<evidence type="ECO:0000256" key="11">
    <source>
        <dbReference type="ARBA" id="ARBA00046750"/>
    </source>
</evidence>
<feature type="domain" description="Ribophorin II third" evidence="14">
    <location>
        <begin position="369"/>
        <end position="482"/>
    </location>
</feature>
<comment type="subunit">
    <text evidence="11">Component of the oligosaccharyltransferase (OST) complex. OST exists in two different complex forms which contain common core subunits RPN1, RPN2, OST48, OST4, DAD1 and TMEM258, either STT3A or STT3B as catalytic subunits, and form-specific accessory subunits. STT3A complex assembly occurs through the formation of 3 subcomplexes. Subcomplex 1 contains RPN1 and TMEM258, subcomplex 2 contains the STT3A-specific subunits STT3A, DC2/OSTC, and KCP2 as well as the core subunit OST4, and subcomplex 3 contains RPN2, DAD1, and OST48. The STT3A complex can form stable complexes with the Sec61 complex or with both the Sec61 and TRAP complexes. Interacts with DDI2. Interacts with TMEM35A/NACHO.</text>
</comment>
<dbReference type="EMBL" id="JBDJPC010000007">
    <property type="protein sequence ID" value="KAL1494877.1"/>
    <property type="molecule type" value="Genomic_DNA"/>
</dbReference>
<dbReference type="InterPro" id="IPR055373">
    <property type="entry name" value="Ribophorin_II_N"/>
</dbReference>
<evidence type="ECO:0000256" key="2">
    <source>
        <dbReference type="ARBA" id="ARBA00004477"/>
    </source>
</evidence>
<evidence type="ECO:0000313" key="18">
    <source>
        <dbReference type="Proteomes" id="UP001566132"/>
    </source>
</evidence>
<evidence type="ECO:0000256" key="1">
    <source>
        <dbReference type="ARBA" id="ARBA00002791"/>
    </source>
</evidence>
<evidence type="ECO:0000259" key="15">
    <source>
        <dbReference type="Pfam" id="PF23861"/>
    </source>
</evidence>
<evidence type="ECO:0000256" key="4">
    <source>
        <dbReference type="ARBA" id="ARBA00009038"/>
    </source>
</evidence>
<evidence type="ECO:0000256" key="9">
    <source>
        <dbReference type="ARBA" id="ARBA00022989"/>
    </source>
</evidence>
<comment type="similarity">
    <text evidence="4 12">Belongs to the SWP1 family.</text>
</comment>
<keyword evidence="18" id="KW-1185">Reference proteome</keyword>
<dbReference type="Pfam" id="PF23861">
    <property type="entry name" value="Ribophorin_II_2nd"/>
    <property type="match status" value="1"/>
</dbReference>
<dbReference type="PANTHER" id="PTHR12640">
    <property type="entry name" value="RIBOPHORIN II"/>
    <property type="match status" value="1"/>
</dbReference>
<evidence type="ECO:0000256" key="6">
    <source>
        <dbReference type="ARBA" id="ARBA00022692"/>
    </source>
</evidence>
<keyword evidence="8 12" id="KW-0256">Endoplasmic reticulum</keyword>
<dbReference type="Pfam" id="PF25147">
    <property type="entry name" value="Ribophorin_II_C"/>
    <property type="match status" value="1"/>
</dbReference>
<comment type="pathway">
    <text evidence="3 12">Protein modification; protein glycosylation.</text>
</comment>
<evidence type="ECO:0000259" key="13">
    <source>
        <dbReference type="Pfam" id="PF05817"/>
    </source>
</evidence>
<dbReference type="PANTHER" id="PTHR12640:SF0">
    <property type="entry name" value="DOLICHYL-DIPHOSPHOOLIGOSACCHARIDE--PROTEIN GLYCOSYLTRANSFERASE SUBUNIT 2"/>
    <property type="match status" value="1"/>
</dbReference>
<evidence type="ECO:0000256" key="7">
    <source>
        <dbReference type="ARBA" id="ARBA00022729"/>
    </source>
</evidence>
<evidence type="ECO:0000256" key="3">
    <source>
        <dbReference type="ARBA" id="ARBA00004922"/>
    </source>
</evidence>
<comment type="caution">
    <text evidence="17">The sequence shown here is derived from an EMBL/GenBank/DDBJ whole genome shotgun (WGS) entry which is preliminary data.</text>
</comment>
<feature type="signal peptide" evidence="12">
    <location>
        <begin position="1"/>
        <end position="24"/>
    </location>
</feature>
<reference evidence="17 18" key="1">
    <citation type="submission" date="2024-05" db="EMBL/GenBank/DDBJ databases">
        <title>Genetic variation in Jamaican populations of the coffee berry borer (Hypothenemus hampei).</title>
        <authorList>
            <person name="Errbii M."/>
            <person name="Myrie A."/>
        </authorList>
    </citation>
    <scope>NUCLEOTIDE SEQUENCE [LARGE SCALE GENOMIC DNA]</scope>
    <source>
        <strain evidence="17">JA-Hopewell-2020-01-JO</strain>
        <tissue evidence="17">Whole body</tissue>
    </source>
</reference>
<feature type="transmembrane region" description="Helical" evidence="12">
    <location>
        <begin position="517"/>
        <end position="537"/>
    </location>
</feature>
<dbReference type="GO" id="GO:0006487">
    <property type="term" value="P:protein N-linked glycosylation"/>
    <property type="evidence" value="ECO:0007669"/>
    <property type="project" value="UniProtKB-UniRule"/>
</dbReference>
<comment type="function">
    <text evidence="1 12">Subunit of the oligosaccharyl transferase (OST) complex that catalyzes the initial transfer of a defined glycan (Glc(3)Man(9)GlcNAc(2) in eukaryotes) from the lipid carrier dolichol-pyrophosphate to an asparagine residue within an Asn-X-Ser/Thr consensus motif in nascent polypeptide chains, the first step in protein N-glycosylation. N-glycosylation occurs cotranslationally and the complex associates with the Sec61 complex at the channel-forming translocon complex that mediates protein translocation across the endoplasmic reticulum (ER). All subunits are required for a maximal enzyme activity.</text>
</comment>
<keyword evidence="10 12" id="KW-0472">Membrane</keyword>
<dbReference type="GO" id="GO:0008250">
    <property type="term" value="C:oligosaccharyltransferase complex"/>
    <property type="evidence" value="ECO:0007669"/>
    <property type="project" value="UniProtKB-UniRule"/>
</dbReference>
<keyword evidence="9 12" id="KW-1133">Transmembrane helix</keyword>
<proteinExistence type="inferred from homology"/>
<dbReference type="AlphaFoldDB" id="A0ABD1EJL0"/>
<dbReference type="Pfam" id="PF23860">
    <property type="entry name" value="Ribophorin_II_3rd"/>
    <property type="match status" value="1"/>
</dbReference>
<feature type="domain" description="Ribophorin II N-terminal" evidence="13">
    <location>
        <begin position="31"/>
        <end position="261"/>
    </location>
</feature>
<feature type="domain" description="Ribophorin II second" evidence="15">
    <location>
        <begin position="270"/>
        <end position="356"/>
    </location>
</feature>
<feature type="transmembrane region" description="Helical" evidence="12">
    <location>
        <begin position="574"/>
        <end position="596"/>
    </location>
</feature>
<dbReference type="InterPro" id="IPR056790">
    <property type="entry name" value="Ribophorin_II_C"/>
</dbReference>
<feature type="chain" id="PRO_5044535126" description="Dolichyl-diphosphooligosaccharide--protein glycosyltransferase subunit 2" evidence="12">
    <location>
        <begin position="25"/>
        <end position="617"/>
    </location>
</feature>
<feature type="transmembrane region" description="Helical" evidence="12">
    <location>
        <begin position="549"/>
        <end position="568"/>
    </location>
</feature>
<accession>A0ABD1EJL0</accession>